<evidence type="ECO:0000313" key="3">
    <source>
        <dbReference type="Proteomes" id="UP001239909"/>
    </source>
</evidence>
<keyword evidence="1" id="KW-0472">Membrane</keyword>
<name>A0ABQ6LIG0_9RHOB</name>
<proteinExistence type="predicted"/>
<feature type="transmembrane region" description="Helical" evidence="1">
    <location>
        <begin position="68"/>
        <end position="93"/>
    </location>
</feature>
<accession>A0ABQ6LIG0</accession>
<evidence type="ECO:0000313" key="2">
    <source>
        <dbReference type="EMBL" id="GMG83071.1"/>
    </source>
</evidence>
<dbReference type="Proteomes" id="UP001239909">
    <property type="component" value="Unassembled WGS sequence"/>
</dbReference>
<feature type="transmembrane region" description="Helical" evidence="1">
    <location>
        <begin position="138"/>
        <end position="163"/>
    </location>
</feature>
<evidence type="ECO:0000256" key="1">
    <source>
        <dbReference type="SAM" id="Phobius"/>
    </source>
</evidence>
<protein>
    <submittedName>
        <fullName evidence="2">Uncharacterized protein</fullName>
    </submittedName>
</protein>
<dbReference type="RefSeq" id="WP_285671864.1">
    <property type="nucleotide sequence ID" value="NZ_BSYI01000015.1"/>
</dbReference>
<reference evidence="2 3" key="1">
    <citation type="submission" date="2023-04" db="EMBL/GenBank/DDBJ databases">
        <title>Marinoamorphus aggregata gen. nov., sp. Nov., isolate from tissue of brittle star Ophioplocus japonicus.</title>
        <authorList>
            <person name="Kawano K."/>
            <person name="Sawayama S."/>
            <person name="Nakagawa S."/>
        </authorList>
    </citation>
    <scope>NUCLEOTIDE SEQUENCE [LARGE SCALE GENOMIC DNA]</scope>
    <source>
        <strain evidence="2 3">NKW23</strain>
    </source>
</reference>
<organism evidence="2 3">
    <name type="scientific">Paralimibaculum aggregatum</name>
    <dbReference type="NCBI Taxonomy" id="3036245"/>
    <lineage>
        <taxon>Bacteria</taxon>
        <taxon>Pseudomonadati</taxon>
        <taxon>Pseudomonadota</taxon>
        <taxon>Alphaproteobacteria</taxon>
        <taxon>Rhodobacterales</taxon>
        <taxon>Paracoccaceae</taxon>
        <taxon>Paralimibaculum</taxon>
    </lineage>
</organism>
<keyword evidence="1" id="KW-1133">Transmembrane helix</keyword>
<gene>
    <name evidence="2" type="ORF">LNKW23_22840</name>
</gene>
<feature type="transmembrane region" description="Helical" evidence="1">
    <location>
        <begin position="42"/>
        <end position="62"/>
    </location>
</feature>
<keyword evidence="3" id="KW-1185">Reference proteome</keyword>
<sequence>MIDRFDRLLPDRVPLAALPVPAPVADPPEPPAAPPRSRADGFWQGLVGGYLALASIAALALALPPTRIVGWVMGAALVLGLPAYLLIGCPAFWQMLRRMRPGQSLAWAGLRTGFLANFGTLPLYALGLLALLPPAEALRIAASCFLLGFPAAAIMGLAAGMIAERTLSSRSRTQEPCR</sequence>
<keyword evidence="1" id="KW-0812">Transmembrane</keyword>
<feature type="transmembrane region" description="Helical" evidence="1">
    <location>
        <begin position="114"/>
        <end position="132"/>
    </location>
</feature>
<dbReference type="EMBL" id="BSYI01000015">
    <property type="protein sequence ID" value="GMG83071.1"/>
    <property type="molecule type" value="Genomic_DNA"/>
</dbReference>
<comment type="caution">
    <text evidence="2">The sequence shown here is derived from an EMBL/GenBank/DDBJ whole genome shotgun (WGS) entry which is preliminary data.</text>
</comment>